<proteinExistence type="inferred from homology"/>
<protein>
    <submittedName>
        <fullName evidence="5">Type II/IV secretion system protein</fullName>
    </submittedName>
</protein>
<keyword evidence="3" id="KW-0067">ATP-binding</keyword>
<organism evidence="5 6">
    <name type="scientific">Dialister invisus DSM 15470</name>
    <dbReference type="NCBI Taxonomy" id="592028"/>
    <lineage>
        <taxon>Bacteria</taxon>
        <taxon>Bacillati</taxon>
        <taxon>Bacillota</taxon>
        <taxon>Negativicutes</taxon>
        <taxon>Veillonellales</taxon>
        <taxon>Veillonellaceae</taxon>
        <taxon>Dialister</taxon>
    </lineage>
</organism>
<keyword evidence="2" id="KW-0547">Nucleotide-binding</keyword>
<gene>
    <name evidence="5" type="ORF">GCWU000321_01590</name>
</gene>
<evidence type="ECO:0000256" key="3">
    <source>
        <dbReference type="ARBA" id="ARBA00022840"/>
    </source>
</evidence>
<dbReference type="STRING" id="592028.GCWU000321_01590"/>
<comment type="caution">
    <text evidence="5">The sequence shown here is derived from an EMBL/GenBank/DDBJ whole genome shotgun (WGS) entry which is preliminary data.</text>
</comment>
<dbReference type="HOGENOM" id="CLU_013446_2_2_9"/>
<dbReference type="EMBL" id="ACIM02000001">
    <property type="protein sequence ID" value="EEW97596.1"/>
    <property type="molecule type" value="Genomic_DNA"/>
</dbReference>
<dbReference type="CDD" id="cd01129">
    <property type="entry name" value="PulE-GspE-like"/>
    <property type="match status" value="1"/>
</dbReference>
<dbReference type="InterPro" id="IPR001482">
    <property type="entry name" value="T2SS/T4SS_dom"/>
</dbReference>
<dbReference type="Proteomes" id="UP000004736">
    <property type="component" value="Unassembled WGS sequence"/>
</dbReference>
<dbReference type="Pfam" id="PF00437">
    <property type="entry name" value="T2SSE"/>
    <property type="match status" value="1"/>
</dbReference>
<feature type="domain" description="Bacterial type II secretion system protein E" evidence="4">
    <location>
        <begin position="209"/>
        <end position="223"/>
    </location>
</feature>
<sequence length="389" mass="43170">MEILRAANAEIAMRRILQAAVSEKASDVHLEPCREFVLVRFRIDGTLTERYRLPPDMAAGLSVRAKVLGGMDVGENRIPQDGSFSEIRDERNTDFRLSVMPSVYGETIVIRILSGQVDFIEKNELGMLPLQKKIFRTKIGKKSGMILTTGPTGSGKTSTLYAALKLVCRPEISVISVEDPVEYRIPGITQVEVNEKAGLTFEKGLRSLVRQDPDVVMIGEIRDRETAEIAVHAALTGHLVLSTLHTNDAVSAPARLTDMGIPPYLLSASLSLIISQRLVKKLCPACRKEMVITREMAEEKLFPEAFIGRRAYMAKGCDHCRGKGADGRTGVFEMLEIGKEERRLLHENAAAEEFSECMRKQGQYSLKESLLRLMESGAVPPEEAALLWE</sequence>
<dbReference type="Gene3D" id="3.40.50.300">
    <property type="entry name" value="P-loop containing nucleotide triphosphate hydrolases"/>
    <property type="match status" value="1"/>
</dbReference>
<name>C9LPW0_9FIRM</name>
<dbReference type="PROSITE" id="PS00662">
    <property type="entry name" value="T2SP_E"/>
    <property type="match status" value="1"/>
</dbReference>
<dbReference type="AlphaFoldDB" id="C9LPW0"/>
<dbReference type="SUPFAM" id="SSF52540">
    <property type="entry name" value="P-loop containing nucleoside triphosphate hydrolases"/>
    <property type="match status" value="1"/>
</dbReference>
<dbReference type="GO" id="GO:0005886">
    <property type="term" value="C:plasma membrane"/>
    <property type="evidence" value="ECO:0007669"/>
    <property type="project" value="TreeGrafter"/>
</dbReference>
<dbReference type="OrthoDB" id="9808272at2"/>
<keyword evidence="6" id="KW-1185">Reference proteome</keyword>
<evidence type="ECO:0000313" key="6">
    <source>
        <dbReference type="Proteomes" id="UP000004736"/>
    </source>
</evidence>
<accession>C9LPW0</accession>
<evidence type="ECO:0000256" key="1">
    <source>
        <dbReference type="ARBA" id="ARBA00006611"/>
    </source>
</evidence>
<dbReference type="PANTHER" id="PTHR30258">
    <property type="entry name" value="TYPE II SECRETION SYSTEM PROTEIN GSPE-RELATED"/>
    <property type="match status" value="1"/>
</dbReference>
<dbReference type="InterPro" id="IPR027417">
    <property type="entry name" value="P-loop_NTPase"/>
</dbReference>
<evidence type="ECO:0000259" key="4">
    <source>
        <dbReference type="PROSITE" id="PS00662"/>
    </source>
</evidence>
<dbReference type="Gene3D" id="3.30.450.90">
    <property type="match status" value="1"/>
</dbReference>
<reference evidence="5" key="1">
    <citation type="submission" date="2009-09" db="EMBL/GenBank/DDBJ databases">
        <authorList>
            <person name="Weinstock G."/>
            <person name="Sodergren E."/>
            <person name="Clifton S."/>
            <person name="Fulton L."/>
            <person name="Fulton B."/>
            <person name="Courtney L."/>
            <person name="Fronick C."/>
            <person name="Harrison M."/>
            <person name="Strong C."/>
            <person name="Farmer C."/>
            <person name="Delahaunty K."/>
            <person name="Markovic C."/>
            <person name="Hall O."/>
            <person name="Minx P."/>
            <person name="Tomlinson C."/>
            <person name="Mitreva M."/>
            <person name="Nelson J."/>
            <person name="Hou S."/>
            <person name="Wollam A."/>
            <person name="Pepin K.H."/>
            <person name="Johnson M."/>
            <person name="Bhonagiri V."/>
            <person name="Nash W.E."/>
            <person name="Warren W."/>
            <person name="Chinwalla A."/>
            <person name="Mardis E.R."/>
            <person name="Wilson R.K."/>
        </authorList>
    </citation>
    <scope>NUCLEOTIDE SEQUENCE [LARGE SCALE GENOMIC DNA]</scope>
    <source>
        <strain evidence="5">DSM 15470</strain>
    </source>
</reference>
<evidence type="ECO:0000256" key="2">
    <source>
        <dbReference type="ARBA" id="ARBA00022741"/>
    </source>
</evidence>
<dbReference type="PANTHER" id="PTHR30258:SF2">
    <property type="entry name" value="COMG OPERON PROTEIN 1"/>
    <property type="match status" value="1"/>
</dbReference>
<comment type="similarity">
    <text evidence="1">Belongs to the GSP E family.</text>
</comment>
<dbReference type="GO" id="GO:0016887">
    <property type="term" value="F:ATP hydrolysis activity"/>
    <property type="evidence" value="ECO:0007669"/>
    <property type="project" value="TreeGrafter"/>
</dbReference>
<evidence type="ECO:0000313" key="5">
    <source>
        <dbReference type="EMBL" id="EEW97596.1"/>
    </source>
</evidence>
<dbReference type="RefSeq" id="WP_007070528.1">
    <property type="nucleotide sequence ID" value="NZ_GG698602.1"/>
</dbReference>
<dbReference type="GeneID" id="78278134"/>
<dbReference type="GO" id="GO:0005524">
    <property type="term" value="F:ATP binding"/>
    <property type="evidence" value="ECO:0007669"/>
    <property type="project" value="UniProtKB-KW"/>
</dbReference>
<dbReference type="eggNOG" id="COG2804">
    <property type="taxonomic scope" value="Bacteria"/>
</dbReference>